<dbReference type="Gene3D" id="3.40.1140.10">
    <property type="match status" value="1"/>
</dbReference>
<proteinExistence type="predicted"/>
<feature type="coiled-coil region" evidence="1">
    <location>
        <begin position="299"/>
        <end position="333"/>
    </location>
</feature>
<organism evidence="2 3">
    <name type="scientific">Winogradskyella maritima</name>
    <dbReference type="NCBI Taxonomy" id="1517766"/>
    <lineage>
        <taxon>Bacteria</taxon>
        <taxon>Pseudomonadati</taxon>
        <taxon>Bacteroidota</taxon>
        <taxon>Flavobacteriia</taxon>
        <taxon>Flavobacteriales</taxon>
        <taxon>Flavobacteriaceae</taxon>
        <taxon>Winogradskyella</taxon>
    </lineage>
</organism>
<name>A0ABV8AFH4_9FLAO</name>
<accession>A0ABV8AFH4</accession>
<reference evidence="3" key="1">
    <citation type="journal article" date="2019" name="Int. J. Syst. Evol. Microbiol.">
        <title>The Global Catalogue of Microorganisms (GCM) 10K type strain sequencing project: providing services to taxonomists for standard genome sequencing and annotation.</title>
        <authorList>
            <consortium name="The Broad Institute Genomics Platform"/>
            <consortium name="The Broad Institute Genome Sequencing Center for Infectious Disease"/>
            <person name="Wu L."/>
            <person name="Ma J."/>
        </authorList>
    </citation>
    <scope>NUCLEOTIDE SEQUENCE [LARGE SCALE GENOMIC DNA]</scope>
    <source>
        <strain evidence="3">CECT 8979</strain>
    </source>
</reference>
<dbReference type="EMBL" id="JBHSAT010000004">
    <property type="protein sequence ID" value="MFC3876698.1"/>
    <property type="molecule type" value="Genomic_DNA"/>
</dbReference>
<comment type="caution">
    <text evidence="2">The sequence shown here is derived from an EMBL/GenBank/DDBJ whole genome shotgun (WGS) entry which is preliminary data.</text>
</comment>
<protein>
    <recommendedName>
        <fullName evidence="4">DNA repair exonuclease SbcCD ATPase subunit</fullName>
    </recommendedName>
</protein>
<dbReference type="Proteomes" id="UP001595812">
    <property type="component" value="Unassembled WGS sequence"/>
</dbReference>
<evidence type="ECO:0000313" key="2">
    <source>
        <dbReference type="EMBL" id="MFC3876698.1"/>
    </source>
</evidence>
<gene>
    <name evidence="2" type="ORF">ACFOSX_05585</name>
</gene>
<evidence type="ECO:0008006" key="4">
    <source>
        <dbReference type="Google" id="ProtNLM"/>
    </source>
</evidence>
<keyword evidence="1" id="KW-0175">Coiled coil</keyword>
<evidence type="ECO:0000256" key="1">
    <source>
        <dbReference type="SAM" id="Coils"/>
    </source>
</evidence>
<feature type="coiled-coil region" evidence="1">
    <location>
        <begin position="412"/>
        <end position="439"/>
    </location>
</feature>
<sequence length="1070" mass="124364">MKDFPRIHSLGTINIIHHQHFDYELHPFRTDFTGDSAVGKSIITDLLQLIIIGSTEYESSTTGQDDRPFNTLVIESSEKGDYGYAYLNIEVAKEEYLLMGCYIERNAKMSQAFIVQGGLDFEQQSFEPFQKPFVVEDFVDEGNLLTLVDLDAKLNQTEHYGCKIYQYFKDYHEALFNNNLLPIDIASSKSALQDYAKILQAFSRKGISVKSDVKLQEFLFGKEKSQTYYNTYLEAVKKFEDSVNTHRANKAYITQMKAKSDNIEKLYELKKLKDKTERVFIEVAWNYQKRIKKQSKKSIKMVLKNYLDARKNLQQLNELKANKLREVQEQINTQRPKEDELTIEFNAYKKRMELLNSAKTVKEELQLNTDTQLQEIIKDYLEQQKFDEALTILNAKLEKVGLTKAFSVIDFNQDLKQIVDQQDDDIKTLKDKLSLAKELIKFNDFNNPETLSYWILNRGKACSPIEESLLRHFQDLNTAMPKSPKADARYIPNPQHLISVLGKEDIEVIDDHFWLNLSGLSIYIKKVEKQIFDTDDSSKIKDVLLETQKENQEQLNKVENRIGNIKTLRSFLLNELSQIPNAIPAWLGRKNEGIATKAKVELAKIAQGDIDQILEDLNNEDKLLKLYQESKKQKDGQSQLLRYLESIEQQLPQIETVDIDTLEEHIETLLEEHQISRKRKDKTFAFQEKSYALDYQKEYTKQNNILNETDQLDKLLEKYDTSKKRILEIETVFPNWLREFSDMKIGQEDYDDSKDKYNNISEAYVKQFDAMLIAYQLQDKSTQFEEDKNFMELVRLLLPHSLFKQISFVEAAVIPKILEHLDEINDSIARLNQNKLRSIRDILQELRSTINNQVSHSRKMNSFFKEDYMIISGENTASLKADFRKDISLKWINDFLANIGKLDYGIFDHENSLTSKLDDLPTIEEKILLAYKEYSPAPLPSVSIRELLNPFSYYTLDYKLLTKSGKKNSGSTGQTYSSIALLCIAKLSLIKDGKVNKNPGLRFLSIDEAEGIGSNFDMLKELAEEFDYQIISIGINPNKLSRKNQYIYRLSKRKDHDRINHQPSVIFSEL</sequence>
<evidence type="ECO:0000313" key="3">
    <source>
        <dbReference type="Proteomes" id="UP001595812"/>
    </source>
</evidence>
<keyword evidence="3" id="KW-1185">Reference proteome</keyword>
<dbReference type="RefSeq" id="WP_386097847.1">
    <property type="nucleotide sequence ID" value="NZ_JBHSAT010000004.1"/>
</dbReference>